<evidence type="ECO:0000313" key="1">
    <source>
        <dbReference type="EMBL" id="QBZ66511.1"/>
    </source>
</evidence>
<gene>
    <name evidence="1" type="ORF">PoMZ_13490</name>
</gene>
<reference evidence="1 2" key="1">
    <citation type="journal article" date="2019" name="Mol. Biol. Evol.">
        <title>Blast fungal genomes show frequent chromosomal changes, gene gains and losses, and effector gene turnover.</title>
        <authorList>
            <person name="Gomez Luciano L.B."/>
            <person name="Jason Tsai I."/>
            <person name="Chuma I."/>
            <person name="Tosa Y."/>
            <person name="Chen Y.H."/>
            <person name="Li J.Y."/>
            <person name="Li M.Y."/>
            <person name="Jade Lu M.Y."/>
            <person name="Nakayashiki H."/>
            <person name="Li W.H."/>
        </authorList>
    </citation>
    <scope>NUCLEOTIDE SEQUENCE [LARGE SCALE GENOMIC DNA]</scope>
    <source>
        <strain evidence="1">MZ5-1-6</strain>
    </source>
</reference>
<proteinExistence type="predicted"/>
<accession>A0A4P7NVF6</accession>
<name>A0A4P7NVF6_PYROR</name>
<evidence type="ECO:0000313" key="2">
    <source>
        <dbReference type="Proteomes" id="UP000294847"/>
    </source>
</evidence>
<dbReference type="EMBL" id="CP034210">
    <property type="protein sequence ID" value="QBZ66511.1"/>
    <property type="molecule type" value="Genomic_DNA"/>
</dbReference>
<organism evidence="1 2">
    <name type="scientific">Pyricularia oryzae</name>
    <name type="common">Rice blast fungus</name>
    <name type="synonym">Magnaporthe oryzae</name>
    <dbReference type="NCBI Taxonomy" id="318829"/>
    <lineage>
        <taxon>Eukaryota</taxon>
        <taxon>Fungi</taxon>
        <taxon>Dikarya</taxon>
        <taxon>Ascomycota</taxon>
        <taxon>Pezizomycotina</taxon>
        <taxon>Sordariomycetes</taxon>
        <taxon>Sordariomycetidae</taxon>
        <taxon>Magnaporthales</taxon>
        <taxon>Pyriculariaceae</taxon>
        <taxon>Pyricularia</taxon>
    </lineage>
</organism>
<dbReference type="AlphaFoldDB" id="A0A4P7NVF6"/>
<sequence length="38" mass="4574">MAGIKTRFNRIFNIGQKYHIIPKTIKFAVNYLINICWF</sequence>
<protein>
    <submittedName>
        <fullName evidence="1">Uncharacterized protein</fullName>
    </submittedName>
</protein>
<dbReference type="Proteomes" id="UP000294847">
    <property type="component" value="Chromosome 7"/>
</dbReference>